<evidence type="ECO:0000256" key="3">
    <source>
        <dbReference type="ARBA" id="ARBA00023163"/>
    </source>
</evidence>
<dbReference type="PANTHER" id="PTHR30146:SF109">
    <property type="entry name" value="HTH-TYPE TRANSCRIPTIONAL REGULATOR GALS"/>
    <property type="match status" value="1"/>
</dbReference>
<evidence type="ECO:0000256" key="2">
    <source>
        <dbReference type="ARBA" id="ARBA00023125"/>
    </source>
</evidence>
<sequence length="341" mass="36112">MTGGRPIRTTVTSYDVARLAGVSQSAVSRCFKPGASVAPAKRDRIMAVARELGYAPNAIAQSLITKRSGLVAVLISNLTNLYYPEVLAEMSRRLDARGMRVLLFALQAESDVDAMLAEVWRYRVDGIIAAARLLPAQVAAIAERGLPLVLYNRISEGDPVPSVCCDSVAGETLLIDRLVAAGHRRFGIVAGPADSYVSNERVGAASARLARHGLEPLVVPGQFDHDSGRAGLEQLLALSNGALDALVAANDLMAIGAIEAARARGLDVPGDLSVVGFDGVGPAGWDSFRVTTIRQPVQRMTEAAVALLAERIEDPDLPPERRLFAGEFLPGNSARIEAGTL</sequence>
<evidence type="ECO:0000256" key="1">
    <source>
        <dbReference type="ARBA" id="ARBA00023015"/>
    </source>
</evidence>
<gene>
    <name evidence="5" type="ORF">CHU93_02160</name>
</gene>
<dbReference type="EMBL" id="NOXT01000066">
    <property type="protein sequence ID" value="OYQ34720.1"/>
    <property type="molecule type" value="Genomic_DNA"/>
</dbReference>
<dbReference type="GO" id="GO:0003700">
    <property type="term" value="F:DNA-binding transcription factor activity"/>
    <property type="evidence" value="ECO:0007669"/>
    <property type="project" value="TreeGrafter"/>
</dbReference>
<dbReference type="Pfam" id="PF13377">
    <property type="entry name" value="Peripla_BP_3"/>
    <property type="match status" value="1"/>
</dbReference>
<dbReference type="SMART" id="SM00354">
    <property type="entry name" value="HTH_LACI"/>
    <property type="match status" value="1"/>
</dbReference>
<organism evidence="5 6">
    <name type="scientific">Sandarakinorhabdus cyanobacteriorum</name>
    <dbReference type="NCBI Taxonomy" id="1981098"/>
    <lineage>
        <taxon>Bacteria</taxon>
        <taxon>Pseudomonadati</taxon>
        <taxon>Pseudomonadota</taxon>
        <taxon>Alphaproteobacteria</taxon>
        <taxon>Sphingomonadales</taxon>
        <taxon>Sphingosinicellaceae</taxon>
        <taxon>Sandarakinorhabdus</taxon>
    </lineage>
</organism>
<evidence type="ECO:0000259" key="4">
    <source>
        <dbReference type="PROSITE" id="PS50932"/>
    </source>
</evidence>
<dbReference type="PANTHER" id="PTHR30146">
    <property type="entry name" value="LACI-RELATED TRANSCRIPTIONAL REPRESSOR"/>
    <property type="match status" value="1"/>
</dbReference>
<evidence type="ECO:0000313" key="6">
    <source>
        <dbReference type="Proteomes" id="UP000216991"/>
    </source>
</evidence>
<dbReference type="Pfam" id="PF00356">
    <property type="entry name" value="LacI"/>
    <property type="match status" value="1"/>
</dbReference>
<keyword evidence="6" id="KW-1185">Reference proteome</keyword>
<keyword evidence="2" id="KW-0238">DNA-binding</keyword>
<feature type="domain" description="HTH lacI-type" evidence="4">
    <location>
        <begin position="11"/>
        <end position="65"/>
    </location>
</feature>
<dbReference type="Gene3D" id="3.40.50.2300">
    <property type="match status" value="2"/>
</dbReference>
<dbReference type="InterPro" id="IPR046335">
    <property type="entry name" value="LacI/GalR-like_sensor"/>
</dbReference>
<dbReference type="SUPFAM" id="SSF53822">
    <property type="entry name" value="Periplasmic binding protein-like I"/>
    <property type="match status" value="1"/>
</dbReference>
<keyword evidence="1" id="KW-0805">Transcription regulation</keyword>
<reference evidence="5 6" key="1">
    <citation type="submission" date="2017-07" db="EMBL/GenBank/DDBJ databases">
        <title>Sandarakinorhabdus cyanobacteriorum sp. nov., a novel bacterium isolated from cyanobacterial aggregates in a eutrophic lake.</title>
        <authorList>
            <person name="Cai H."/>
        </authorList>
    </citation>
    <scope>NUCLEOTIDE SEQUENCE [LARGE SCALE GENOMIC DNA]</scope>
    <source>
        <strain evidence="5 6">TH057</strain>
    </source>
</reference>
<name>A0A255Z246_9SPHN</name>
<dbReference type="OrthoDB" id="8433438at2"/>
<dbReference type="AlphaFoldDB" id="A0A255Z246"/>
<proteinExistence type="predicted"/>
<evidence type="ECO:0000313" key="5">
    <source>
        <dbReference type="EMBL" id="OYQ34720.1"/>
    </source>
</evidence>
<keyword evidence="3" id="KW-0804">Transcription</keyword>
<dbReference type="GO" id="GO:0000976">
    <property type="term" value="F:transcription cis-regulatory region binding"/>
    <property type="evidence" value="ECO:0007669"/>
    <property type="project" value="TreeGrafter"/>
</dbReference>
<dbReference type="CDD" id="cd06278">
    <property type="entry name" value="PBP1_LacI-like"/>
    <property type="match status" value="1"/>
</dbReference>
<comment type="caution">
    <text evidence="5">The sequence shown here is derived from an EMBL/GenBank/DDBJ whole genome shotgun (WGS) entry which is preliminary data.</text>
</comment>
<dbReference type="InterPro" id="IPR000843">
    <property type="entry name" value="HTH_LacI"/>
</dbReference>
<dbReference type="InterPro" id="IPR010982">
    <property type="entry name" value="Lambda_DNA-bd_dom_sf"/>
</dbReference>
<dbReference type="InterPro" id="IPR028082">
    <property type="entry name" value="Peripla_BP_I"/>
</dbReference>
<protein>
    <recommendedName>
        <fullName evidence="4">HTH lacI-type domain-containing protein</fullName>
    </recommendedName>
</protein>
<accession>A0A255Z246</accession>
<dbReference type="Gene3D" id="1.10.260.40">
    <property type="entry name" value="lambda repressor-like DNA-binding domains"/>
    <property type="match status" value="1"/>
</dbReference>
<dbReference type="SUPFAM" id="SSF47413">
    <property type="entry name" value="lambda repressor-like DNA-binding domains"/>
    <property type="match status" value="1"/>
</dbReference>
<dbReference type="CDD" id="cd01392">
    <property type="entry name" value="HTH_LacI"/>
    <property type="match status" value="1"/>
</dbReference>
<dbReference type="Proteomes" id="UP000216991">
    <property type="component" value="Unassembled WGS sequence"/>
</dbReference>
<dbReference type="PROSITE" id="PS50932">
    <property type="entry name" value="HTH_LACI_2"/>
    <property type="match status" value="1"/>
</dbReference>